<feature type="transmembrane region" description="Helical" evidence="1">
    <location>
        <begin position="20"/>
        <end position="37"/>
    </location>
</feature>
<keyword evidence="1" id="KW-0812">Transmembrane</keyword>
<name>A0ABU1SFW5_9MICO</name>
<dbReference type="Proteomes" id="UP001259347">
    <property type="component" value="Unassembled WGS sequence"/>
</dbReference>
<feature type="transmembrane region" description="Helical" evidence="1">
    <location>
        <begin position="49"/>
        <end position="73"/>
    </location>
</feature>
<evidence type="ECO:0000313" key="2">
    <source>
        <dbReference type="EMBL" id="MDR6868496.1"/>
    </source>
</evidence>
<gene>
    <name evidence="2" type="ORF">J2Y69_003115</name>
</gene>
<keyword evidence="1" id="KW-0472">Membrane</keyword>
<evidence type="ECO:0000256" key="1">
    <source>
        <dbReference type="SAM" id="Phobius"/>
    </source>
</evidence>
<evidence type="ECO:0000313" key="3">
    <source>
        <dbReference type="Proteomes" id="UP001259347"/>
    </source>
</evidence>
<feature type="transmembrane region" description="Helical" evidence="1">
    <location>
        <begin position="117"/>
        <end position="135"/>
    </location>
</feature>
<reference evidence="2 3" key="1">
    <citation type="submission" date="2023-07" db="EMBL/GenBank/DDBJ databases">
        <title>Sorghum-associated microbial communities from plants grown in Nebraska, USA.</title>
        <authorList>
            <person name="Schachtman D."/>
        </authorList>
    </citation>
    <scope>NUCLEOTIDE SEQUENCE [LARGE SCALE GENOMIC DNA]</scope>
    <source>
        <strain evidence="2 3">2980</strain>
    </source>
</reference>
<accession>A0ABU1SFW5</accession>
<comment type="caution">
    <text evidence="2">The sequence shown here is derived from an EMBL/GenBank/DDBJ whole genome shotgun (WGS) entry which is preliminary data.</text>
</comment>
<keyword evidence="1" id="KW-1133">Transmembrane helix</keyword>
<dbReference type="RefSeq" id="WP_310022372.1">
    <property type="nucleotide sequence ID" value="NZ_JAVDUM010000015.1"/>
</dbReference>
<keyword evidence="3" id="KW-1185">Reference proteome</keyword>
<dbReference type="EMBL" id="JAVDUM010000015">
    <property type="protein sequence ID" value="MDR6868496.1"/>
    <property type="molecule type" value="Genomic_DNA"/>
</dbReference>
<organism evidence="2 3">
    <name type="scientific">Microbacterium resistens</name>
    <dbReference type="NCBI Taxonomy" id="156977"/>
    <lineage>
        <taxon>Bacteria</taxon>
        <taxon>Bacillati</taxon>
        <taxon>Actinomycetota</taxon>
        <taxon>Actinomycetes</taxon>
        <taxon>Micrococcales</taxon>
        <taxon>Microbacteriaceae</taxon>
        <taxon>Microbacterium</taxon>
    </lineage>
</organism>
<proteinExistence type="predicted"/>
<feature type="transmembrane region" description="Helical" evidence="1">
    <location>
        <begin position="85"/>
        <end position="105"/>
    </location>
</feature>
<protein>
    <submittedName>
        <fullName evidence="2">Uncharacterized protein</fullName>
    </submittedName>
</protein>
<sequence length="140" mass="15679">MNAHDETGTYRESIRATVRLVLWGLVWLVTLAAARFGPETLWDSGRLPVASWVAVILNVLVGIVWIVAFTRFLRTLDDLQRKIMQDALAVTLGAGWVMGFAYVVADKAGLIRYDLDLALFPVLLGVVYLIAFVVGRIRYR</sequence>